<gene>
    <name evidence="1" type="ORF">R5R35_012775</name>
</gene>
<evidence type="ECO:0000313" key="1">
    <source>
        <dbReference type="EMBL" id="KAK7863162.1"/>
    </source>
</evidence>
<proteinExistence type="predicted"/>
<evidence type="ECO:0000313" key="2">
    <source>
        <dbReference type="Proteomes" id="UP001378592"/>
    </source>
</evidence>
<keyword evidence="2" id="KW-1185">Reference proteome</keyword>
<dbReference type="Proteomes" id="UP001378592">
    <property type="component" value="Unassembled WGS sequence"/>
</dbReference>
<organism evidence="1 2">
    <name type="scientific">Gryllus longicercus</name>
    <dbReference type="NCBI Taxonomy" id="2509291"/>
    <lineage>
        <taxon>Eukaryota</taxon>
        <taxon>Metazoa</taxon>
        <taxon>Ecdysozoa</taxon>
        <taxon>Arthropoda</taxon>
        <taxon>Hexapoda</taxon>
        <taxon>Insecta</taxon>
        <taxon>Pterygota</taxon>
        <taxon>Neoptera</taxon>
        <taxon>Polyneoptera</taxon>
        <taxon>Orthoptera</taxon>
        <taxon>Ensifera</taxon>
        <taxon>Gryllidea</taxon>
        <taxon>Grylloidea</taxon>
        <taxon>Gryllidae</taxon>
        <taxon>Gryllinae</taxon>
        <taxon>Gryllus</taxon>
    </lineage>
</organism>
<accession>A0AAN9VLF7</accession>
<reference evidence="1 2" key="1">
    <citation type="submission" date="2024-03" db="EMBL/GenBank/DDBJ databases">
        <title>The genome assembly and annotation of the cricket Gryllus longicercus Weissman &amp; Gray.</title>
        <authorList>
            <person name="Szrajer S."/>
            <person name="Gray D."/>
            <person name="Ylla G."/>
        </authorList>
    </citation>
    <scope>NUCLEOTIDE SEQUENCE [LARGE SCALE GENOMIC DNA]</scope>
    <source>
        <strain evidence="1">DAG 2021-001</strain>
        <tissue evidence="1">Whole body minus gut</tissue>
    </source>
</reference>
<dbReference type="AlphaFoldDB" id="A0AAN9VLF7"/>
<comment type="caution">
    <text evidence="1">The sequence shown here is derived from an EMBL/GenBank/DDBJ whole genome shotgun (WGS) entry which is preliminary data.</text>
</comment>
<sequence>MFQAKGVEIKLPATYLAPLKATAAELLPALCEQGGDCSDPSATALEDWKRCVGWISRRRNAGFELKELRSTSGSNIRIRRFSNRAKLEE</sequence>
<protein>
    <submittedName>
        <fullName evidence="1">Uncharacterized protein</fullName>
    </submittedName>
</protein>
<name>A0AAN9VLF7_9ORTH</name>
<dbReference type="EMBL" id="JAZDUA010000238">
    <property type="protein sequence ID" value="KAK7863162.1"/>
    <property type="molecule type" value="Genomic_DNA"/>
</dbReference>